<dbReference type="WBParaSite" id="NBR_0001533801-mRNA-1">
    <property type="protein sequence ID" value="NBR_0001533801-mRNA-1"/>
    <property type="gene ID" value="NBR_0001533801"/>
</dbReference>
<evidence type="ECO:0000256" key="3">
    <source>
        <dbReference type="ARBA" id="ARBA00023157"/>
    </source>
</evidence>
<keyword evidence="7" id="KW-1185">Reference proteome</keyword>
<dbReference type="Proteomes" id="UP000271162">
    <property type="component" value="Unassembled WGS sequence"/>
</dbReference>
<dbReference type="PANTHER" id="PTHR11799:SF12">
    <property type="entry name" value="PARAOXONASE-RELATED"/>
    <property type="match status" value="1"/>
</dbReference>
<dbReference type="InterPro" id="IPR002640">
    <property type="entry name" value="Arylesterase"/>
</dbReference>
<reference evidence="8" key="1">
    <citation type="submission" date="2017-02" db="UniProtKB">
        <authorList>
            <consortium name="WormBaseParasite"/>
        </authorList>
    </citation>
    <scope>IDENTIFICATION</scope>
</reference>
<sequence>MPRFIESRTWRILYTFEKGYAQAFMAVGLPIVGLQSVFDVEWKWTMPGLDHSYDAIPDIPSPNTPNVSNRCIRCRRAGAMIRTLLWVSLLGVAIAVIFKIILSLDVNKRVYNHRPGACRSVEGIKYGAEDIALLEEDGVAIVTSGVIYLRPRKEEVKGQIFLYDFKQKGPWKAVPMKINGEYNPDSFHPHGISHITTEYGARLFVIVHTSDFKHSVMVFDWRRNTLELDIVRTIRDEKFIRPNDLVAIDEEAFILSNDGYVQSPFLNLLEIISFYPSGSVVYYDGKKSSYLIERVISPNGLILSKDRTHLFIAFVNTEQISVYKGKDPELRVTKKNWRPPLKARLGCRIPYLEGVALRTRISDNLKEQGLENKMGVVELPVNFRSISHVVDVPLLTAPDNFAVDKSGALWIGAHPVAKETLVHLHDFDDPKPTSPSQVLRVVFSKDYKSWEITEPFTDDGRLISASAVAVPYENQLLIGSEVKGQIFLYDFNQKDGWKAEPLKIIGEYDQENFHPHGISHVPTATGARLFVISHSNTFEHSVWVFDWKKTNSRQLQLVKVIRDEKFIRPNDLVAVSDEAFILTNDGAGQTVFTNFLEMVSFYPSGSVVYYDGTTSTYMISRTVSPNGVILSKDRKYLFISHVNYETVTVYKIGTNYRSLSRVVDVPLLTAADNFYVDKTGALWTGAHPVMKDAMAHLKDFDDPVPIAPSQVLRIVFSKDYKSWEITEPFVDDGRLISASSIAVPYKNQLLIGSVCRQLVHCDVTPETV</sequence>
<keyword evidence="5" id="KW-1133">Transmembrane helix</keyword>
<dbReference type="Gene3D" id="2.120.10.30">
    <property type="entry name" value="TolB, C-terminal domain"/>
    <property type="match status" value="3"/>
</dbReference>
<proteinExistence type="inferred from homology"/>
<feature type="transmembrane region" description="Helical" evidence="5">
    <location>
        <begin position="83"/>
        <end position="102"/>
    </location>
</feature>
<evidence type="ECO:0000313" key="6">
    <source>
        <dbReference type="EMBL" id="VDL78933.1"/>
    </source>
</evidence>
<accession>A0A0N4YF28</accession>
<dbReference type="Pfam" id="PF01731">
    <property type="entry name" value="Arylesterase"/>
    <property type="match status" value="2"/>
</dbReference>
<keyword evidence="5" id="KW-0472">Membrane</keyword>
<evidence type="ECO:0000256" key="2">
    <source>
        <dbReference type="ARBA" id="ARBA00022801"/>
    </source>
</evidence>
<evidence type="ECO:0000313" key="8">
    <source>
        <dbReference type="WBParaSite" id="NBR_0001533801-mRNA-1"/>
    </source>
</evidence>
<reference evidence="6 7" key="2">
    <citation type="submission" date="2018-11" db="EMBL/GenBank/DDBJ databases">
        <authorList>
            <consortium name="Pathogen Informatics"/>
        </authorList>
    </citation>
    <scope>NUCLEOTIDE SEQUENCE [LARGE SCALE GENOMIC DNA]</scope>
</reference>
<evidence type="ECO:0000256" key="1">
    <source>
        <dbReference type="ARBA" id="ARBA00008595"/>
    </source>
</evidence>
<keyword evidence="4" id="KW-0325">Glycoprotein</keyword>
<name>A0A0N4YF28_NIPBR</name>
<dbReference type="EMBL" id="UYSL01021697">
    <property type="protein sequence ID" value="VDL78933.1"/>
    <property type="molecule type" value="Genomic_DNA"/>
</dbReference>
<keyword evidence="2" id="KW-0378">Hydrolase</keyword>
<organism evidence="8">
    <name type="scientific">Nippostrongylus brasiliensis</name>
    <name type="common">Rat hookworm</name>
    <dbReference type="NCBI Taxonomy" id="27835"/>
    <lineage>
        <taxon>Eukaryota</taxon>
        <taxon>Metazoa</taxon>
        <taxon>Ecdysozoa</taxon>
        <taxon>Nematoda</taxon>
        <taxon>Chromadorea</taxon>
        <taxon>Rhabditida</taxon>
        <taxon>Rhabditina</taxon>
        <taxon>Rhabditomorpha</taxon>
        <taxon>Strongyloidea</taxon>
        <taxon>Heligmosomidae</taxon>
        <taxon>Nippostrongylus</taxon>
    </lineage>
</organism>
<keyword evidence="5" id="KW-0812">Transmembrane</keyword>
<dbReference type="InterPro" id="IPR051288">
    <property type="entry name" value="Serum_paraoxonase/arylesterase"/>
</dbReference>
<dbReference type="GO" id="GO:0004064">
    <property type="term" value="F:arylesterase activity"/>
    <property type="evidence" value="ECO:0007669"/>
    <property type="project" value="InterPro"/>
</dbReference>
<gene>
    <name evidence="6" type="ORF">NBR_LOCUS15339</name>
</gene>
<dbReference type="OMA" id="KDYKSWE"/>
<dbReference type="PANTHER" id="PTHR11799">
    <property type="entry name" value="PARAOXONASE"/>
    <property type="match status" value="1"/>
</dbReference>
<evidence type="ECO:0000313" key="7">
    <source>
        <dbReference type="Proteomes" id="UP000271162"/>
    </source>
</evidence>
<comment type="similarity">
    <text evidence="1">Belongs to the paraoxonase family.</text>
</comment>
<dbReference type="SUPFAM" id="SSF63829">
    <property type="entry name" value="Calcium-dependent phosphotriesterase"/>
    <property type="match status" value="2"/>
</dbReference>
<dbReference type="AlphaFoldDB" id="A0A0N4YF28"/>
<protein>
    <submittedName>
        <fullName evidence="8">DNA-binding beta-propeller fold protein YncE</fullName>
    </submittedName>
</protein>
<dbReference type="InterPro" id="IPR011042">
    <property type="entry name" value="6-blade_b-propeller_TolB-like"/>
</dbReference>
<keyword evidence="3" id="KW-1015">Disulfide bond</keyword>
<evidence type="ECO:0000256" key="4">
    <source>
        <dbReference type="ARBA" id="ARBA00023180"/>
    </source>
</evidence>
<evidence type="ECO:0000256" key="5">
    <source>
        <dbReference type="SAM" id="Phobius"/>
    </source>
</evidence>